<reference evidence="4 5" key="1">
    <citation type="submission" date="2019-01" db="EMBL/GenBank/DDBJ databases">
        <authorList>
            <person name="Deng T."/>
        </authorList>
    </citation>
    <scope>NUCLEOTIDE SEQUENCE [LARGE SCALE GENOMIC DNA]</scope>
    <source>
        <strain evidence="4 5">F8825</strain>
    </source>
</reference>
<dbReference type="PANTHER" id="PTHR43673:SF10">
    <property type="entry name" value="NADH DEHYDROGENASE_NAD(P)H NITROREDUCTASE XCC3605-RELATED"/>
    <property type="match status" value="1"/>
</dbReference>
<comment type="similarity">
    <text evidence="1">Belongs to the nitroreductase family.</text>
</comment>
<evidence type="ECO:0000256" key="2">
    <source>
        <dbReference type="ARBA" id="ARBA00023002"/>
    </source>
</evidence>
<gene>
    <name evidence="4" type="ORF">EUU22_21930</name>
</gene>
<dbReference type="AlphaFoldDB" id="A0A4Q2SIX2"/>
<dbReference type="RefSeq" id="WP_129334160.1">
    <property type="nucleotide sequence ID" value="NZ_SDVB01000311.1"/>
</dbReference>
<keyword evidence="2" id="KW-0560">Oxidoreductase</keyword>
<keyword evidence="5" id="KW-1185">Reference proteome</keyword>
<name>A0A4Q2SIX2_9HYPH</name>
<accession>A0A4Q2SIX2</accession>
<organism evidence="4 5">
    <name type="scientific">Ciceribacter ferrooxidans</name>
    <dbReference type="NCBI Taxonomy" id="2509717"/>
    <lineage>
        <taxon>Bacteria</taxon>
        <taxon>Pseudomonadati</taxon>
        <taxon>Pseudomonadota</taxon>
        <taxon>Alphaproteobacteria</taxon>
        <taxon>Hyphomicrobiales</taxon>
        <taxon>Rhizobiaceae</taxon>
        <taxon>Ciceribacter</taxon>
    </lineage>
</organism>
<proteinExistence type="inferred from homology"/>
<dbReference type="Gene3D" id="3.40.109.10">
    <property type="entry name" value="NADH Oxidase"/>
    <property type="match status" value="1"/>
</dbReference>
<dbReference type="Pfam" id="PF00881">
    <property type="entry name" value="Nitroreductase"/>
    <property type="match status" value="1"/>
</dbReference>
<evidence type="ECO:0000256" key="1">
    <source>
        <dbReference type="ARBA" id="ARBA00007118"/>
    </source>
</evidence>
<dbReference type="SUPFAM" id="SSF55469">
    <property type="entry name" value="FMN-dependent nitroreductase-like"/>
    <property type="match status" value="1"/>
</dbReference>
<dbReference type="InterPro" id="IPR000415">
    <property type="entry name" value="Nitroreductase-like"/>
</dbReference>
<comment type="caution">
    <text evidence="4">The sequence shown here is derived from an EMBL/GenBank/DDBJ whole genome shotgun (WGS) entry which is preliminary data.</text>
</comment>
<dbReference type="CDD" id="cd02138">
    <property type="entry name" value="TdsD-like"/>
    <property type="match status" value="1"/>
</dbReference>
<dbReference type="PANTHER" id="PTHR43673">
    <property type="entry name" value="NAD(P)H NITROREDUCTASE YDGI-RELATED"/>
    <property type="match status" value="1"/>
</dbReference>
<sequence>MTSSNHRQSDFNINPVFLDRWSPRSFSGEPMPKETLLTMLEAAHWAPSASNYQPWRFVYALRDTGDFDRILSVLAESNQVWAKTASALVIIFSDMLSRKDDGSEPKPFRSHSFDAGASWAMLAMQAVYSGYYAHGMGGVDFDKAIEVLNVPQGYRAEAAVAIGKLADKSLLPEHLQAREIPSNRKPLSAVAFEGLFRST</sequence>
<dbReference type="EMBL" id="SDVB01000311">
    <property type="protein sequence ID" value="RYC04871.1"/>
    <property type="molecule type" value="Genomic_DNA"/>
</dbReference>
<evidence type="ECO:0000313" key="5">
    <source>
        <dbReference type="Proteomes" id="UP000291088"/>
    </source>
</evidence>
<dbReference type="Proteomes" id="UP000291088">
    <property type="component" value="Unassembled WGS sequence"/>
</dbReference>
<feature type="domain" description="Nitroreductase" evidence="3">
    <location>
        <begin position="19"/>
        <end position="78"/>
    </location>
</feature>
<dbReference type="InterPro" id="IPR029479">
    <property type="entry name" value="Nitroreductase"/>
</dbReference>
<protein>
    <submittedName>
        <fullName evidence="4">Nitroreductase</fullName>
    </submittedName>
</protein>
<dbReference type="OrthoDB" id="9802510at2"/>
<evidence type="ECO:0000259" key="3">
    <source>
        <dbReference type="Pfam" id="PF00881"/>
    </source>
</evidence>
<dbReference type="GO" id="GO:0016491">
    <property type="term" value="F:oxidoreductase activity"/>
    <property type="evidence" value="ECO:0007669"/>
    <property type="project" value="UniProtKB-KW"/>
</dbReference>
<evidence type="ECO:0000313" key="4">
    <source>
        <dbReference type="EMBL" id="RYC04871.1"/>
    </source>
</evidence>